<evidence type="ECO:0000259" key="6">
    <source>
        <dbReference type="PROSITE" id="PS50240"/>
    </source>
</evidence>
<dbReference type="PROSITE" id="PS00134">
    <property type="entry name" value="TRYPSIN_HIS"/>
    <property type="match status" value="1"/>
</dbReference>
<dbReference type="InterPro" id="IPR043504">
    <property type="entry name" value="Peptidase_S1_PA_chymotrypsin"/>
</dbReference>
<evidence type="ECO:0000313" key="8">
    <source>
        <dbReference type="Proteomes" id="UP000694522"/>
    </source>
</evidence>
<feature type="domain" description="Peptidase S1" evidence="6">
    <location>
        <begin position="131"/>
        <end position="364"/>
    </location>
</feature>
<dbReference type="GO" id="GO:0004252">
    <property type="term" value="F:serine-type endopeptidase activity"/>
    <property type="evidence" value="ECO:0007669"/>
    <property type="project" value="InterPro"/>
</dbReference>
<evidence type="ECO:0000256" key="4">
    <source>
        <dbReference type="ARBA" id="ARBA00023157"/>
    </source>
</evidence>
<dbReference type="PANTHER" id="PTHR24252">
    <property type="entry name" value="ACROSIN-RELATED"/>
    <property type="match status" value="1"/>
</dbReference>
<dbReference type="AlphaFoldDB" id="A0A8B9IUS3"/>
<dbReference type="Ensembl" id="ENSACOT00000007235.1">
    <property type="protein sequence ID" value="ENSACOP00000006992.1"/>
    <property type="gene ID" value="ENSACOG00000004885.1"/>
</dbReference>
<organism evidence="7 8">
    <name type="scientific">Amazona collaria</name>
    <name type="common">yellow-billed parrot</name>
    <dbReference type="NCBI Taxonomy" id="241587"/>
    <lineage>
        <taxon>Eukaryota</taxon>
        <taxon>Metazoa</taxon>
        <taxon>Chordata</taxon>
        <taxon>Craniata</taxon>
        <taxon>Vertebrata</taxon>
        <taxon>Euteleostomi</taxon>
        <taxon>Archelosauria</taxon>
        <taxon>Archosauria</taxon>
        <taxon>Dinosauria</taxon>
        <taxon>Saurischia</taxon>
        <taxon>Theropoda</taxon>
        <taxon>Coelurosauria</taxon>
        <taxon>Aves</taxon>
        <taxon>Neognathae</taxon>
        <taxon>Neoaves</taxon>
        <taxon>Telluraves</taxon>
        <taxon>Australaves</taxon>
        <taxon>Psittaciformes</taxon>
        <taxon>Psittacidae</taxon>
        <taxon>Amazona</taxon>
    </lineage>
</organism>
<dbReference type="PROSITE" id="PS00135">
    <property type="entry name" value="TRYPSIN_SER"/>
    <property type="match status" value="1"/>
</dbReference>
<dbReference type="Proteomes" id="UP000694522">
    <property type="component" value="Unplaced"/>
</dbReference>
<dbReference type="SUPFAM" id="SSF50494">
    <property type="entry name" value="Trypsin-like serine proteases"/>
    <property type="match status" value="1"/>
</dbReference>
<dbReference type="PANTHER" id="PTHR24252:SF17">
    <property type="entry name" value="SUPPRESSOR OF TUMORIGENICITY 14 PROTEIN HOMOLOG-RELATED"/>
    <property type="match status" value="1"/>
</dbReference>
<keyword evidence="1 5" id="KW-0645">Protease</keyword>
<evidence type="ECO:0000313" key="7">
    <source>
        <dbReference type="Ensembl" id="ENSACOP00000006992.1"/>
    </source>
</evidence>
<accession>A0A8B9IUS3</accession>
<dbReference type="InterPro" id="IPR018114">
    <property type="entry name" value="TRYPSIN_HIS"/>
</dbReference>
<dbReference type="InterPro" id="IPR001314">
    <property type="entry name" value="Peptidase_S1A"/>
</dbReference>
<reference evidence="7" key="2">
    <citation type="submission" date="2025-09" db="UniProtKB">
        <authorList>
            <consortium name="Ensembl"/>
        </authorList>
    </citation>
    <scope>IDENTIFICATION</scope>
</reference>
<dbReference type="CDD" id="cd00190">
    <property type="entry name" value="Tryp_SPc"/>
    <property type="match status" value="1"/>
</dbReference>
<dbReference type="InterPro" id="IPR009003">
    <property type="entry name" value="Peptidase_S1_PA"/>
</dbReference>
<proteinExistence type="predicted"/>
<keyword evidence="2 5" id="KW-0378">Hydrolase</keyword>
<evidence type="ECO:0000256" key="1">
    <source>
        <dbReference type="ARBA" id="ARBA00022670"/>
    </source>
</evidence>
<keyword evidence="3 5" id="KW-0720">Serine protease</keyword>
<keyword evidence="8" id="KW-1185">Reference proteome</keyword>
<dbReference type="PRINTS" id="PR00722">
    <property type="entry name" value="CHYMOTRYPSIN"/>
</dbReference>
<keyword evidence="4" id="KW-1015">Disulfide bond</keyword>
<dbReference type="FunFam" id="2.40.10.10:FF:000003">
    <property type="entry name" value="Transmembrane serine protease 3"/>
    <property type="match status" value="1"/>
</dbReference>
<dbReference type="Gene3D" id="2.40.10.10">
    <property type="entry name" value="Trypsin-like serine proteases"/>
    <property type="match status" value="2"/>
</dbReference>
<dbReference type="PROSITE" id="PS50240">
    <property type="entry name" value="TRYPSIN_DOM"/>
    <property type="match status" value="1"/>
</dbReference>
<dbReference type="SMART" id="SM00020">
    <property type="entry name" value="Tryp_SPc"/>
    <property type="match status" value="1"/>
</dbReference>
<evidence type="ECO:0000256" key="5">
    <source>
        <dbReference type="RuleBase" id="RU363034"/>
    </source>
</evidence>
<protein>
    <recommendedName>
        <fullName evidence="6">Peptidase S1 domain-containing protein</fullName>
    </recommendedName>
</protein>
<dbReference type="InterPro" id="IPR001254">
    <property type="entry name" value="Trypsin_dom"/>
</dbReference>
<dbReference type="InterPro" id="IPR033116">
    <property type="entry name" value="TRYPSIN_SER"/>
</dbReference>
<name>A0A8B9IUS3_9PSIT</name>
<sequence length="365" mass="39896">MPLQEGPLGWQSPPDLSPHPCSEGSIIAYYWSEFLVPKYREESLDRAMANKQNLVQKLNARLRNPVLQVESVSEEKQVQGQVGRGLEQRALVEEPMSHPQCGKWGYPGVTECPMSCSADCGIRSYTRKSRIVGGQNSDVGEWPWQVSLHVRGQGHICGASLVSESWLVSAAHCFQQLQGIRYVGPAGVVIPSGKKRSLRCSLGKLRIISHPYFNDYTYDYDIAVVELQTPATFSSFIQPICLPDATHSFPVGKDLWVTGWGATAEGGSGASILQKAEIRLINQTVCNQLLTDQLTPRMMCVGILTGGVDACQGDSGGPLVSVEPSSRMFLAGVVSWGDGCAQRNKPGVYSRLTSLRDWVQQQTGL</sequence>
<dbReference type="GO" id="GO:0006508">
    <property type="term" value="P:proteolysis"/>
    <property type="evidence" value="ECO:0007669"/>
    <property type="project" value="UniProtKB-KW"/>
</dbReference>
<dbReference type="Pfam" id="PF00089">
    <property type="entry name" value="Trypsin"/>
    <property type="match status" value="1"/>
</dbReference>
<evidence type="ECO:0000256" key="2">
    <source>
        <dbReference type="ARBA" id="ARBA00022801"/>
    </source>
</evidence>
<reference evidence="7" key="1">
    <citation type="submission" date="2025-08" db="UniProtKB">
        <authorList>
            <consortium name="Ensembl"/>
        </authorList>
    </citation>
    <scope>IDENTIFICATION</scope>
</reference>
<evidence type="ECO:0000256" key="3">
    <source>
        <dbReference type="ARBA" id="ARBA00022825"/>
    </source>
</evidence>